<dbReference type="RefSeq" id="WP_206940782.1">
    <property type="nucleotide sequence ID" value="NZ_JAFLNF010000004.1"/>
</dbReference>
<evidence type="ECO:0000256" key="4">
    <source>
        <dbReference type="ARBA" id="ARBA00022840"/>
    </source>
</evidence>
<dbReference type="CDD" id="cd03344">
    <property type="entry name" value="GroEL"/>
    <property type="match status" value="1"/>
</dbReference>
<dbReference type="NCBIfam" id="NF009488">
    <property type="entry name" value="PRK12850.1"/>
    <property type="match status" value="1"/>
</dbReference>
<dbReference type="EC" id="5.6.1.7" evidence="7"/>
<dbReference type="Proteomes" id="UP000664779">
    <property type="component" value="Unassembled WGS sequence"/>
</dbReference>
<feature type="binding site" evidence="7">
    <location>
        <position position="415"/>
    </location>
    <ligand>
        <name>ATP</name>
        <dbReference type="ChEBI" id="CHEBI:30616"/>
    </ligand>
</feature>
<dbReference type="Gene3D" id="1.10.560.10">
    <property type="entry name" value="GroEL-like equatorial domain"/>
    <property type="match status" value="1"/>
</dbReference>
<dbReference type="NCBIfam" id="NF009489">
    <property type="entry name" value="PRK12851.1"/>
    <property type="match status" value="1"/>
</dbReference>
<evidence type="ECO:0000256" key="6">
    <source>
        <dbReference type="ARBA" id="ARBA00023235"/>
    </source>
</evidence>
<dbReference type="EMBL" id="JAFLNF010000004">
    <property type="protein sequence ID" value="MBO0345844.1"/>
    <property type="molecule type" value="Genomic_DNA"/>
</dbReference>
<dbReference type="PANTHER" id="PTHR45633">
    <property type="entry name" value="60 KDA HEAT SHOCK PROTEIN, MITOCHONDRIAL"/>
    <property type="match status" value="1"/>
</dbReference>
<dbReference type="GO" id="GO:0005524">
    <property type="term" value="F:ATP binding"/>
    <property type="evidence" value="ECO:0007669"/>
    <property type="project" value="UniProtKB-UniRule"/>
</dbReference>
<comment type="subunit">
    <text evidence="7 9">Forms a cylinder of 14 subunits composed of two heptameric rings stacked back-to-back. Interacts with the co-chaperonin GroES.</text>
</comment>
<name>A0A939ERM5_9HYPH</name>
<keyword evidence="5 7" id="KW-0143">Chaperone</keyword>
<dbReference type="PROSITE" id="PS00296">
    <property type="entry name" value="CHAPERONINS_CPN60"/>
    <property type="match status" value="1"/>
</dbReference>
<dbReference type="InterPro" id="IPR002423">
    <property type="entry name" value="Cpn60/GroEL/TCP-1"/>
</dbReference>
<evidence type="ECO:0000256" key="2">
    <source>
        <dbReference type="ARBA" id="ARBA00022490"/>
    </source>
</evidence>
<keyword evidence="11" id="KW-1185">Reference proteome</keyword>
<dbReference type="GO" id="GO:0016853">
    <property type="term" value="F:isomerase activity"/>
    <property type="evidence" value="ECO:0007669"/>
    <property type="project" value="UniProtKB-KW"/>
</dbReference>
<comment type="similarity">
    <text evidence="1 7 8">Belongs to the chaperonin (HSP60) family.</text>
</comment>
<dbReference type="SUPFAM" id="SSF48592">
    <property type="entry name" value="GroEL equatorial domain-like"/>
    <property type="match status" value="1"/>
</dbReference>
<dbReference type="SUPFAM" id="SSF52029">
    <property type="entry name" value="GroEL apical domain-like"/>
    <property type="match status" value="1"/>
</dbReference>
<dbReference type="NCBIfam" id="NF000592">
    <property type="entry name" value="PRK00013.1"/>
    <property type="match status" value="1"/>
</dbReference>
<keyword evidence="6 7" id="KW-0413">Isomerase</keyword>
<dbReference type="Gene3D" id="3.50.7.10">
    <property type="entry name" value="GroEL"/>
    <property type="match status" value="1"/>
</dbReference>
<dbReference type="GO" id="GO:0051082">
    <property type="term" value="F:unfolded protein binding"/>
    <property type="evidence" value="ECO:0007669"/>
    <property type="project" value="UniProtKB-UniRule"/>
</dbReference>
<comment type="caution">
    <text evidence="10">The sequence shown here is derived from an EMBL/GenBank/DDBJ whole genome shotgun (WGS) entry which is preliminary data.</text>
</comment>
<reference evidence="10" key="1">
    <citation type="submission" date="2021-03" db="EMBL/GenBank/DDBJ databases">
        <title>Roseibium sp. CAU 1637 isolated from Incheon.</title>
        <authorList>
            <person name="Kim W."/>
        </authorList>
    </citation>
    <scope>NUCLEOTIDE SEQUENCE</scope>
    <source>
        <strain evidence="10">CAU 1637</strain>
    </source>
</reference>
<comment type="caution">
    <text evidence="7">Lacks conserved residue(s) required for the propagation of feature annotation.</text>
</comment>
<protein>
    <recommendedName>
        <fullName evidence="7">Chaperonin GroEL</fullName>
        <ecNumber evidence="7">5.6.1.7</ecNumber>
    </recommendedName>
    <alternativeName>
        <fullName evidence="7">60 kDa chaperonin</fullName>
    </alternativeName>
    <alternativeName>
        <fullName evidence="7">Chaperonin-60</fullName>
        <shortName evidence="7">Cpn60</shortName>
    </alternativeName>
</protein>
<evidence type="ECO:0000256" key="8">
    <source>
        <dbReference type="RuleBase" id="RU000418"/>
    </source>
</evidence>
<dbReference type="FunFam" id="3.50.7.10:FF:000001">
    <property type="entry name" value="60 kDa chaperonin"/>
    <property type="match status" value="1"/>
</dbReference>
<sequence length="548" mass="57675">MSAKEVKFSTEARNKMLKGVDTLANAVKVTLGPKGRNVILDKSFGAPRITKDGVSVAKEIELEDKFENMGAQMVKEVASKTNDIAGDGTTTATVLAQSIVKEGAKAVAAGMNPMDLKRGVDMAAAEAVKALMAASKTITTSAEVAQVGTISANGDEQVGKDIAEAMQRVGNEGVITVEEAKSLETELEVVEGMQFDRGYLSPYFVTNAEKMLADLEKPYILLFEKKLSNLQAMLPILEAVVQSSRPLLIIAEDVEGEALATLVVNKLRGGLKIAAVKAPGFGDRRKAMLEDIAILTGGTVISEDLGIKLENVTLDMLGTADKVSITKETTTIVDGAGEKSDIEGRVGQIKAQIEETTSDYDREKLQERLAKLAGGVAVIRVGGATEIEVKEKKDRIDDALNATRAAVEEGIVPGGGTALLRAKKSVEGLTSDNADIMAGIKIVLRALEAPIRQIVENAGVEGSIVVGKILENNDDTFGFNAQTEEYVNMIEAGIIDPTKVVRTALQDAASVAGLLITTEAMVGELPKKEGAAPAMPGGDMGGMGGMGF</sequence>
<gene>
    <name evidence="7 10" type="primary">groL</name>
    <name evidence="7" type="synonym">groEL</name>
    <name evidence="10" type="ORF">J0X15_11490</name>
</gene>
<dbReference type="Pfam" id="PF00118">
    <property type="entry name" value="Cpn60_TCP1"/>
    <property type="match status" value="1"/>
</dbReference>
<dbReference type="GO" id="GO:0042026">
    <property type="term" value="P:protein refolding"/>
    <property type="evidence" value="ECO:0007669"/>
    <property type="project" value="UniProtKB-UniRule"/>
</dbReference>
<feature type="binding site" evidence="7">
    <location>
        <begin position="87"/>
        <end position="91"/>
    </location>
    <ligand>
        <name>ATP</name>
        <dbReference type="ChEBI" id="CHEBI:30616"/>
    </ligand>
</feature>
<dbReference type="AlphaFoldDB" id="A0A939ERM5"/>
<keyword evidence="2 7" id="KW-0963">Cytoplasm</keyword>
<accession>A0A939ERM5</accession>
<evidence type="ECO:0000313" key="10">
    <source>
        <dbReference type="EMBL" id="MBO0345844.1"/>
    </source>
</evidence>
<dbReference type="InterPro" id="IPR027409">
    <property type="entry name" value="GroEL-like_apical_dom_sf"/>
</dbReference>
<evidence type="ECO:0000256" key="5">
    <source>
        <dbReference type="ARBA" id="ARBA00023186"/>
    </source>
</evidence>
<comment type="function">
    <text evidence="7 9">Together with its co-chaperonin GroES, plays an essential role in assisting protein folding. The GroEL-GroES system forms a nano-cage that allows encapsulation of the non-native substrate proteins and provides a physical environment optimized to promote and accelerate protein folding.</text>
</comment>
<keyword evidence="4 7" id="KW-0067">ATP-binding</keyword>
<dbReference type="SUPFAM" id="SSF54849">
    <property type="entry name" value="GroEL-intermediate domain like"/>
    <property type="match status" value="1"/>
</dbReference>
<dbReference type="InterPro" id="IPR027413">
    <property type="entry name" value="GROEL-like_equatorial_sf"/>
</dbReference>
<comment type="subcellular location">
    <subcellularLocation>
        <location evidence="7">Cytoplasm</location>
    </subcellularLocation>
</comment>
<dbReference type="PRINTS" id="PR00298">
    <property type="entry name" value="CHAPERONIN60"/>
</dbReference>
<dbReference type="NCBIfam" id="TIGR02348">
    <property type="entry name" value="GroEL"/>
    <property type="match status" value="1"/>
</dbReference>
<evidence type="ECO:0000256" key="1">
    <source>
        <dbReference type="ARBA" id="ARBA00006607"/>
    </source>
</evidence>
<dbReference type="InterPro" id="IPR001844">
    <property type="entry name" value="Cpn60/GroEL"/>
</dbReference>
<dbReference type="InterPro" id="IPR027410">
    <property type="entry name" value="TCP-1-like_intermed_sf"/>
</dbReference>
<keyword evidence="3 7" id="KW-0547">Nucleotide-binding</keyword>
<dbReference type="HAMAP" id="MF_00600">
    <property type="entry name" value="CH60"/>
    <property type="match status" value="1"/>
</dbReference>
<dbReference type="GO" id="GO:0140662">
    <property type="term" value="F:ATP-dependent protein folding chaperone"/>
    <property type="evidence" value="ECO:0007669"/>
    <property type="project" value="InterPro"/>
</dbReference>
<proteinExistence type="inferred from homology"/>
<evidence type="ECO:0000256" key="9">
    <source>
        <dbReference type="RuleBase" id="RU000419"/>
    </source>
</evidence>
<dbReference type="GO" id="GO:0005737">
    <property type="term" value="C:cytoplasm"/>
    <property type="evidence" value="ECO:0007669"/>
    <property type="project" value="UniProtKB-SubCell"/>
</dbReference>
<dbReference type="InterPro" id="IPR018370">
    <property type="entry name" value="Chaperonin_Cpn60_CS"/>
</dbReference>
<feature type="binding site" evidence="7">
    <location>
        <begin position="30"/>
        <end position="33"/>
    </location>
    <ligand>
        <name>ATP</name>
        <dbReference type="ChEBI" id="CHEBI:30616"/>
    </ligand>
</feature>
<feature type="binding site" evidence="7">
    <location>
        <position position="496"/>
    </location>
    <ligand>
        <name>ATP</name>
        <dbReference type="ChEBI" id="CHEBI:30616"/>
    </ligand>
</feature>
<dbReference type="NCBIfam" id="NF009487">
    <property type="entry name" value="PRK12849.1"/>
    <property type="match status" value="1"/>
</dbReference>
<evidence type="ECO:0000256" key="7">
    <source>
        <dbReference type="HAMAP-Rule" id="MF_00600"/>
    </source>
</evidence>
<feature type="binding site" evidence="7">
    <location>
        <position position="51"/>
    </location>
    <ligand>
        <name>ATP</name>
        <dbReference type="ChEBI" id="CHEBI:30616"/>
    </ligand>
</feature>
<dbReference type="FunFam" id="1.10.560.10:FF:000001">
    <property type="entry name" value="60 kDa chaperonin"/>
    <property type="match status" value="1"/>
</dbReference>
<organism evidence="10 11">
    <name type="scientific">Roseibium limicola</name>
    <dbReference type="NCBI Taxonomy" id="2816037"/>
    <lineage>
        <taxon>Bacteria</taxon>
        <taxon>Pseudomonadati</taxon>
        <taxon>Pseudomonadota</taxon>
        <taxon>Alphaproteobacteria</taxon>
        <taxon>Hyphomicrobiales</taxon>
        <taxon>Stappiaceae</taxon>
        <taxon>Roseibium</taxon>
    </lineage>
</organism>
<evidence type="ECO:0000313" key="11">
    <source>
        <dbReference type="Proteomes" id="UP000664779"/>
    </source>
</evidence>
<dbReference type="Gene3D" id="3.30.260.10">
    <property type="entry name" value="TCP-1-like chaperonin intermediate domain"/>
    <property type="match status" value="1"/>
</dbReference>
<evidence type="ECO:0000256" key="3">
    <source>
        <dbReference type="ARBA" id="ARBA00022741"/>
    </source>
</evidence>